<protein>
    <recommendedName>
        <fullName evidence="4">RRM domain-containing protein</fullName>
    </recommendedName>
</protein>
<gene>
    <name evidence="5" type="ORF">OBBRIDRAFT_792995</name>
</gene>
<dbReference type="CDD" id="cd00590">
    <property type="entry name" value="RRM_SF"/>
    <property type="match status" value="1"/>
</dbReference>
<dbReference type="OrthoDB" id="1099063at2759"/>
<reference evidence="5 6" key="1">
    <citation type="submission" date="2016-07" db="EMBL/GenBank/DDBJ databases">
        <title>Draft genome of the white-rot fungus Obba rivulosa 3A-2.</title>
        <authorList>
            <consortium name="DOE Joint Genome Institute"/>
            <person name="Miettinen O."/>
            <person name="Riley R."/>
            <person name="Acob R."/>
            <person name="Barry K."/>
            <person name="Cullen D."/>
            <person name="De Vries R."/>
            <person name="Hainaut M."/>
            <person name="Hatakka A."/>
            <person name="Henrissat B."/>
            <person name="Hilden K."/>
            <person name="Kuo R."/>
            <person name="Labutti K."/>
            <person name="Lipzen A."/>
            <person name="Makela M.R."/>
            <person name="Sandor L."/>
            <person name="Spatafora J.W."/>
            <person name="Grigoriev I.V."/>
            <person name="Hibbett D.S."/>
        </authorList>
    </citation>
    <scope>NUCLEOTIDE SEQUENCE [LARGE SCALE GENOMIC DNA]</scope>
    <source>
        <strain evidence="5 6">3A-2</strain>
    </source>
</reference>
<evidence type="ECO:0000256" key="3">
    <source>
        <dbReference type="SAM" id="MobiDB-lite"/>
    </source>
</evidence>
<dbReference type="InterPro" id="IPR035979">
    <property type="entry name" value="RBD_domain_sf"/>
</dbReference>
<evidence type="ECO:0000313" key="5">
    <source>
        <dbReference type="EMBL" id="OCH90679.1"/>
    </source>
</evidence>
<evidence type="ECO:0000256" key="2">
    <source>
        <dbReference type="PROSITE-ProRule" id="PRU00176"/>
    </source>
</evidence>
<feature type="compositionally biased region" description="Basic and acidic residues" evidence="3">
    <location>
        <begin position="260"/>
        <end position="270"/>
    </location>
</feature>
<dbReference type="PANTHER" id="PTHR23003">
    <property type="entry name" value="RNA RECOGNITION MOTIF RRM DOMAIN CONTAINING PROTEIN"/>
    <property type="match status" value="1"/>
</dbReference>
<dbReference type="PROSITE" id="PS50102">
    <property type="entry name" value="RRM"/>
    <property type="match status" value="2"/>
</dbReference>
<sequence length="305" mass="34441">MPRGHVYLGKLPGYVPVDEVYKCLSIFGPINEVKLLPEYGVVQFASEEDAKDVLTAFSGRQFLGTDVTVEIAKPLRRDSTSSSQLNSSPPTRIMKPPEHKRLKFSVVVDNISPKAFWQELKDFGRLAGGEVAYCTIDRTKRGRGYIDYMTQEDANHAVKELNGKDLLGNVVTVYAQASPTQCLIEGYLEHLLIFAKRPKELDPRVRRERIRSRSRSPARFSGYAHSRAPVACDGFVNAFGVSRYVDYPIRRGRMPRAYSPRREGWPKHSDPSVPDGQGARDHRRASSSDYDAYTALPFHPYPYTL</sequence>
<dbReference type="Proteomes" id="UP000250043">
    <property type="component" value="Unassembled WGS sequence"/>
</dbReference>
<dbReference type="GO" id="GO:0005634">
    <property type="term" value="C:nucleus"/>
    <property type="evidence" value="ECO:0007669"/>
    <property type="project" value="TreeGrafter"/>
</dbReference>
<dbReference type="InterPro" id="IPR012677">
    <property type="entry name" value="Nucleotide-bd_a/b_plait_sf"/>
</dbReference>
<dbReference type="Pfam" id="PF00076">
    <property type="entry name" value="RRM_1"/>
    <property type="match status" value="2"/>
</dbReference>
<organism evidence="5 6">
    <name type="scientific">Obba rivulosa</name>
    <dbReference type="NCBI Taxonomy" id="1052685"/>
    <lineage>
        <taxon>Eukaryota</taxon>
        <taxon>Fungi</taxon>
        <taxon>Dikarya</taxon>
        <taxon>Basidiomycota</taxon>
        <taxon>Agaricomycotina</taxon>
        <taxon>Agaricomycetes</taxon>
        <taxon>Polyporales</taxon>
        <taxon>Gelatoporiaceae</taxon>
        <taxon>Obba</taxon>
    </lineage>
</organism>
<feature type="domain" description="RRM" evidence="4">
    <location>
        <begin position="4"/>
        <end position="74"/>
    </location>
</feature>
<keyword evidence="1 2" id="KW-0694">RNA-binding</keyword>
<dbReference type="GO" id="GO:0003729">
    <property type="term" value="F:mRNA binding"/>
    <property type="evidence" value="ECO:0007669"/>
    <property type="project" value="TreeGrafter"/>
</dbReference>
<evidence type="ECO:0000256" key="1">
    <source>
        <dbReference type="ARBA" id="ARBA00022884"/>
    </source>
</evidence>
<feature type="region of interest" description="Disordered" evidence="3">
    <location>
        <begin position="256"/>
        <end position="287"/>
    </location>
</feature>
<proteinExistence type="predicted"/>
<dbReference type="SMART" id="SM00360">
    <property type="entry name" value="RRM"/>
    <property type="match status" value="2"/>
</dbReference>
<dbReference type="SUPFAM" id="SSF54928">
    <property type="entry name" value="RNA-binding domain, RBD"/>
    <property type="match status" value="1"/>
</dbReference>
<dbReference type="InterPro" id="IPR050374">
    <property type="entry name" value="RRT5_SRSF_SR"/>
</dbReference>
<accession>A0A8E2AWY3</accession>
<dbReference type="Gene3D" id="3.30.70.330">
    <property type="match status" value="2"/>
</dbReference>
<dbReference type="EMBL" id="KV722399">
    <property type="protein sequence ID" value="OCH90679.1"/>
    <property type="molecule type" value="Genomic_DNA"/>
</dbReference>
<evidence type="ECO:0000259" key="4">
    <source>
        <dbReference type="PROSITE" id="PS50102"/>
    </source>
</evidence>
<keyword evidence="6" id="KW-1185">Reference proteome</keyword>
<dbReference type="GO" id="GO:0005737">
    <property type="term" value="C:cytoplasm"/>
    <property type="evidence" value="ECO:0007669"/>
    <property type="project" value="TreeGrafter"/>
</dbReference>
<feature type="domain" description="RRM" evidence="4">
    <location>
        <begin position="104"/>
        <end position="178"/>
    </location>
</feature>
<dbReference type="AlphaFoldDB" id="A0A8E2AWY3"/>
<name>A0A8E2AWY3_9APHY</name>
<evidence type="ECO:0000313" key="6">
    <source>
        <dbReference type="Proteomes" id="UP000250043"/>
    </source>
</evidence>
<dbReference type="InterPro" id="IPR000504">
    <property type="entry name" value="RRM_dom"/>
</dbReference>
<dbReference type="PANTHER" id="PTHR23003:SF51">
    <property type="entry name" value="SERINE-ARGININE PROTEIN 55"/>
    <property type="match status" value="1"/>
</dbReference>